<dbReference type="SFLD" id="SFLDG00002">
    <property type="entry name" value="C1.7:_P-type_atpase_like"/>
    <property type="match status" value="1"/>
</dbReference>
<dbReference type="SFLD" id="SFLDS00003">
    <property type="entry name" value="Haloacid_Dehalogenase"/>
    <property type="match status" value="1"/>
</dbReference>
<organism evidence="11 12">
    <name type="scientific">Trueperella abortisuis</name>
    <dbReference type="NCBI Taxonomy" id="445930"/>
    <lineage>
        <taxon>Bacteria</taxon>
        <taxon>Bacillati</taxon>
        <taxon>Actinomycetota</taxon>
        <taxon>Actinomycetes</taxon>
        <taxon>Actinomycetales</taxon>
        <taxon>Actinomycetaceae</taxon>
        <taxon>Trueperella</taxon>
    </lineage>
</organism>
<keyword evidence="8" id="KW-0547">Nucleotide-binding</keyword>
<dbReference type="InterPro" id="IPR023299">
    <property type="entry name" value="ATPase_P-typ_cyto_dom_N"/>
</dbReference>
<dbReference type="SFLD" id="SFLDF00027">
    <property type="entry name" value="p-type_atpase"/>
    <property type="match status" value="1"/>
</dbReference>
<dbReference type="InterPro" id="IPR018303">
    <property type="entry name" value="ATPase_P-typ_P_site"/>
</dbReference>
<keyword evidence="12" id="KW-1185">Reference proteome</keyword>
<evidence type="ECO:0000256" key="3">
    <source>
        <dbReference type="ARBA" id="ARBA00022692"/>
    </source>
</evidence>
<dbReference type="InterPro" id="IPR051014">
    <property type="entry name" value="Cation_Transport_ATPase_IB"/>
</dbReference>
<evidence type="ECO:0000256" key="4">
    <source>
        <dbReference type="ARBA" id="ARBA00022723"/>
    </source>
</evidence>
<protein>
    <submittedName>
        <fullName evidence="11">Cd2+/Zn2+-exporting ATPase</fullName>
    </submittedName>
</protein>
<dbReference type="PRINTS" id="PR00941">
    <property type="entry name" value="CDATPASE"/>
</dbReference>
<dbReference type="PROSITE" id="PS01229">
    <property type="entry name" value="COF_2"/>
    <property type="match status" value="1"/>
</dbReference>
<evidence type="ECO:0000256" key="8">
    <source>
        <dbReference type="RuleBase" id="RU362081"/>
    </source>
</evidence>
<feature type="transmembrane region" description="Helical" evidence="8">
    <location>
        <begin position="599"/>
        <end position="617"/>
    </location>
</feature>
<dbReference type="Gene3D" id="3.40.1110.10">
    <property type="entry name" value="Calcium-transporting ATPase, cytoplasmic domain N"/>
    <property type="match status" value="1"/>
</dbReference>
<feature type="transmembrane region" description="Helical" evidence="8">
    <location>
        <begin position="236"/>
        <end position="254"/>
    </location>
</feature>
<keyword evidence="8" id="KW-1003">Cell membrane</keyword>
<feature type="compositionally biased region" description="Polar residues" evidence="9">
    <location>
        <begin position="650"/>
        <end position="659"/>
    </location>
</feature>
<feature type="transmembrane region" description="Helical" evidence="8">
    <location>
        <begin position="260"/>
        <end position="286"/>
    </location>
</feature>
<feature type="transmembrane region" description="Helical" evidence="8">
    <location>
        <begin position="42"/>
        <end position="59"/>
    </location>
</feature>
<keyword evidence="8" id="KW-0067">ATP-binding</keyword>
<feature type="region of interest" description="Disordered" evidence="9">
    <location>
        <begin position="627"/>
        <end position="659"/>
    </location>
</feature>
<reference evidence="11 12" key="1">
    <citation type="submission" date="2023-07" db="EMBL/GenBank/DDBJ databases">
        <title>Sequencing the genomes of 1000 actinobacteria strains.</title>
        <authorList>
            <person name="Klenk H.-P."/>
        </authorList>
    </citation>
    <scope>NUCLEOTIDE SEQUENCE [LARGE SCALE GENOMIC DNA]</scope>
    <source>
        <strain evidence="11 12">DSM 19515</strain>
    </source>
</reference>
<name>A0ABT9PKY5_9ACTO</name>
<sequence length="659" mass="69081">MFTQWLTSLQAKKYISLGSATLLVVVFLLSRANTAAQLQEGILIAVSVAAGIPILISAVRALTVKAFSIDLLVTIAVAGALIIGEYVESAVVAFLFIFGTYLEVRTLAKTRESLKNLIDMAPKEAEVIRHGESVVVNIDDVEVGDRVVVRVGGQIPIDGTVVKGEGAINEAAVTGEPVAVVKSRGDSVWSGTVAETGYLEVRADRVGEDTTFSQIIELVEEAQDSKAPTQKFLDKFANIYTPAIIVAAIVAWAVTKDVRFALTLLVIACPGALVISTPVSLVAGLGNASKHGALIKGGDALERFAKIDTLVMDKTGTVTEGRPEVNAVVTFNGFTEAEVLAAAGSLEQASEHPLGRMIVASAREAGLDLSATPSEVTVIRGKGIEGRLADRAGTPLHVVVGSARMFADLPSDARQQAAAQEQLGNTVSFVALDGRLAGFIAISDRLRPEVADSIAALRDTGIRAFVMLTGDNRHTANAVAQAVGIDEVYAELMPADKVSAVENLKAGGHTVAMIGDGVNDAPAIATADLGIAMGGGTDVSMESADVVLVGNRFDQLLQARATARATAANMRQNTAIALITVFFLIAGVLFDMVHMGSGMFIHQASVIIVVLNAMRLITFRNASAQRIASRPRTPEPNAQRHVTPAASPVIGSQVQTTVK</sequence>
<evidence type="ECO:0000256" key="5">
    <source>
        <dbReference type="ARBA" id="ARBA00022967"/>
    </source>
</evidence>
<comment type="subcellular location">
    <subcellularLocation>
        <location evidence="1">Cell membrane</location>
        <topology evidence="1">Multi-pass membrane protein</topology>
    </subcellularLocation>
</comment>
<dbReference type="Proteomes" id="UP001230145">
    <property type="component" value="Unassembled WGS sequence"/>
</dbReference>
<dbReference type="PRINTS" id="PR00119">
    <property type="entry name" value="CATATPASE"/>
</dbReference>
<evidence type="ECO:0000256" key="1">
    <source>
        <dbReference type="ARBA" id="ARBA00004651"/>
    </source>
</evidence>
<dbReference type="NCBIfam" id="TIGR01494">
    <property type="entry name" value="ATPase_P-type"/>
    <property type="match status" value="1"/>
</dbReference>
<feature type="domain" description="P-type ATPase A" evidence="10">
    <location>
        <begin position="120"/>
        <end position="220"/>
    </location>
</feature>
<dbReference type="Pfam" id="PF00702">
    <property type="entry name" value="Hydrolase"/>
    <property type="match status" value="1"/>
</dbReference>
<dbReference type="CDD" id="cd02079">
    <property type="entry name" value="P-type_ATPase_HM"/>
    <property type="match status" value="1"/>
</dbReference>
<evidence type="ECO:0000313" key="12">
    <source>
        <dbReference type="Proteomes" id="UP001230145"/>
    </source>
</evidence>
<dbReference type="PANTHER" id="PTHR48085">
    <property type="entry name" value="CADMIUM/ZINC-TRANSPORTING ATPASE HMA2-RELATED"/>
    <property type="match status" value="1"/>
</dbReference>
<gene>
    <name evidence="11" type="ORF">J2S45_002061</name>
</gene>
<comment type="similarity">
    <text evidence="2 8">Belongs to the cation transport ATPase (P-type) (TC 3.A.3) family. Type IB subfamily.</text>
</comment>
<evidence type="ECO:0000313" key="11">
    <source>
        <dbReference type="EMBL" id="MDP9833382.1"/>
    </source>
</evidence>
<dbReference type="InterPro" id="IPR023214">
    <property type="entry name" value="HAD_sf"/>
</dbReference>
<dbReference type="RefSeq" id="WP_307635353.1">
    <property type="nucleotide sequence ID" value="NZ_JAUSQL010000001.1"/>
</dbReference>
<dbReference type="InterPro" id="IPR036412">
    <property type="entry name" value="HAD-like_sf"/>
</dbReference>
<evidence type="ECO:0000256" key="6">
    <source>
        <dbReference type="ARBA" id="ARBA00022989"/>
    </source>
</evidence>
<dbReference type="SUPFAM" id="SSF56784">
    <property type="entry name" value="HAD-like"/>
    <property type="match status" value="1"/>
</dbReference>
<dbReference type="InterPro" id="IPR027256">
    <property type="entry name" value="P-typ_ATPase_IB"/>
</dbReference>
<dbReference type="EMBL" id="JAUSQL010000001">
    <property type="protein sequence ID" value="MDP9833382.1"/>
    <property type="molecule type" value="Genomic_DNA"/>
</dbReference>
<dbReference type="InterPro" id="IPR008250">
    <property type="entry name" value="ATPase_P-typ_transduc_dom_A_sf"/>
</dbReference>
<dbReference type="InterPro" id="IPR044492">
    <property type="entry name" value="P_typ_ATPase_HD_dom"/>
</dbReference>
<evidence type="ECO:0000256" key="2">
    <source>
        <dbReference type="ARBA" id="ARBA00006024"/>
    </source>
</evidence>
<proteinExistence type="inferred from homology"/>
<comment type="caution">
    <text evidence="11">The sequence shown here is derived from an EMBL/GenBank/DDBJ whole genome shotgun (WGS) entry which is preliminary data.</text>
</comment>
<evidence type="ECO:0000256" key="9">
    <source>
        <dbReference type="SAM" id="MobiDB-lite"/>
    </source>
</evidence>
<dbReference type="SUPFAM" id="SSF81665">
    <property type="entry name" value="Calcium ATPase, transmembrane domain M"/>
    <property type="match status" value="1"/>
</dbReference>
<evidence type="ECO:0000256" key="7">
    <source>
        <dbReference type="ARBA" id="ARBA00023136"/>
    </source>
</evidence>
<feature type="transmembrane region" description="Helical" evidence="8">
    <location>
        <begin position="90"/>
        <end position="108"/>
    </location>
</feature>
<dbReference type="Gene3D" id="3.40.50.1000">
    <property type="entry name" value="HAD superfamily/HAD-like"/>
    <property type="match status" value="1"/>
</dbReference>
<dbReference type="PANTHER" id="PTHR48085:SF5">
    <property type="entry name" value="CADMIUM_ZINC-TRANSPORTING ATPASE HMA4-RELATED"/>
    <property type="match status" value="1"/>
</dbReference>
<dbReference type="InterPro" id="IPR001757">
    <property type="entry name" value="P_typ_ATPase"/>
</dbReference>
<dbReference type="SUPFAM" id="SSF81653">
    <property type="entry name" value="Calcium ATPase, transduction domain A"/>
    <property type="match status" value="1"/>
</dbReference>
<keyword evidence="7 8" id="KW-0472">Membrane</keyword>
<keyword evidence="6 8" id="KW-1133">Transmembrane helix</keyword>
<dbReference type="NCBIfam" id="TIGR01511">
    <property type="entry name" value="ATPase-IB1_Cu"/>
    <property type="match status" value="1"/>
</dbReference>
<dbReference type="PROSITE" id="PS00154">
    <property type="entry name" value="ATPASE_E1_E2"/>
    <property type="match status" value="1"/>
</dbReference>
<keyword evidence="3 8" id="KW-0812">Transmembrane</keyword>
<accession>A0ABT9PKY5</accession>
<dbReference type="InterPro" id="IPR023298">
    <property type="entry name" value="ATPase_P-typ_TM_dom_sf"/>
</dbReference>
<feature type="transmembrane region" description="Helical" evidence="8">
    <location>
        <begin position="574"/>
        <end position="593"/>
    </location>
</feature>
<dbReference type="Pfam" id="PF00122">
    <property type="entry name" value="E1-E2_ATPase"/>
    <property type="match status" value="1"/>
</dbReference>
<keyword evidence="5" id="KW-1278">Translocase</keyword>
<evidence type="ECO:0000259" key="10">
    <source>
        <dbReference type="Pfam" id="PF00122"/>
    </source>
</evidence>
<keyword evidence="4 8" id="KW-0479">Metal-binding</keyword>
<dbReference type="NCBIfam" id="TIGR01525">
    <property type="entry name" value="ATPase-IB_hvy"/>
    <property type="match status" value="1"/>
</dbReference>
<dbReference type="InterPro" id="IPR059000">
    <property type="entry name" value="ATPase_P-type_domA"/>
</dbReference>
<dbReference type="Gene3D" id="2.70.150.10">
    <property type="entry name" value="Calcium-transporting ATPase, cytoplasmic transduction domain A"/>
    <property type="match status" value="1"/>
</dbReference>